<dbReference type="Proteomes" id="UP000238081">
    <property type="component" value="Unassembled WGS sequence"/>
</dbReference>
<protein>
    <submittedName>
        <fullName evidence="3">Uncharacterized protein</fullName>
    </submittedName>
</protein>
<dbReference type="EMBL" id="BKBC01000009">
    <property type="protein sequence ID" value="GEQ20495.1"/>
    <property type="molecule type" value="Genomic_DNA"/>
</dbReference>
<accession>A0A2S7F546</accession>
<evidence type="ECO:0000313" key="6">
    <source>
        <dbReference type="Proteomes" id="UP000474042"/>
    </source>
</evidence>
<dbReference type="RefSeq" id="WP_024040814.1">
    <property type="nucleotide sequence ID" value="NZ_BKBC01000009.1"/>
</dbReference>
<evidence type="ECO:0000313" key="4">
    <source>
        <dbReference type="Proteomes" id="UP000238081"/>
    </source>
</evidence>
<evidence type="ECO:0000313" key="1">
    <source>
        <dbReference type="EMBL" id="GEQ20495.1"/>
    </source>
</evidence>
<name>A0A2S7F546_CLOBU</name>
<dbReference type="InterPro" id="IPR029063">
    <property type="entry name" value="SAM-dependent_MTases_sf"/>
</dbReference>
<dbReference type="EMBL" id="WOFV02000001">
    <property type="protein sequence ID" value="NAS16364.1"/>
    <property type="molecule type" value="Genomic_DNA"/>
</dbReference>
<gene>
    <name evidence="3" type="ORF">AWN73_06635</name>
    <name evidence="1" type="ORF">CBU02nite_10010</name>
    <name evidence="2" type="ORF">GND98_000395</name>
</gene>
<dbReference type="SUPFAM" id="SSF53335">
    <property type="entry name" value="S-adenosyl-L-methionine-dependent methyltransferases"/>
    <property type="match status" value="1"/>
</dbReference>
<comment type="caution">
    <text evidence="3">The sequence shown here is derived from an EMBL/GenBank/DDBJ whole genome shotgun (WGS) entry which is preliminary data.</text>
</comment>
<evidence type="ECO:0000313" key="2">
    <source>
        <dbReference type="EMBL" id="NAS16364.1"/>
    </source>
</evidence>
<organism evidence="3 4">
    <name type="scientific">Clostridium butyricum</name>
    <dbReference type="NCBI Taxonomy" id="1492"/>
    <lineage>
        <taxon>Bacteria</taxon>
        <taxon>Bacillati</taxon>
        <taxon>Bacillota</taxon>
        <taxon>Clostridia</taxon>
        <taxon>Eubacteriales</taxon>
        <taxon>Clostridiaceae</taxon>
        <taxon>Clostridium</taxon>
    </lineage>
</organism>
<dbReference type="EMBL" id="LRDH01000173">
    <property type="protein sequence ID" value="PPV11977.1"/>
    <property type="molecule type" value="Genomic_DNA"/>
</dbReference>
<reference evidence="3 4" key="1">
    <citation type="submission" date="2016-01" db="EMBL/GenBank/DDBJ databases">
        <title>Characterization of the Clostridium difficile lineages that are prevalent in Hong Kong and China.</title>
        <authorList>
            <person name="Kwok J.S.-L."/>
            <person name="Lam W.-Y."/>
            <person name="Ip M."/>
            <person name="Chan T.-F."/>
            <person name="Hawkey P.M."/>
            <person name="Tsui S.K.-W."/>
        </authorList>
    </citation>
    <scope>NUCLEOTIDE SEQUENCE [LARGE SCALE GENOMIC DNA]</scope>
    <source>
        <strain evidence="3 4">300064</strain>
    </source>
</reference>
<evidence type="ECO:0000313" key="5">
    <source>
        <dbReference type="Proteomes" id="UP000321089"/>
    </source>
</evidence>
<sequence length="249" mass="29900">MKPYNKEYILKILKEYNNAIKDGNKGLYKIDRRIFKKKDIHGYMYKNIEEYNIEIVELLKEDKCVMRIDPREIESSYEAICYARGKVGIVGLGLGYVALEMAKKENVSEVIVYETSQDIIDLYMDNFKENKKIKIICTDAFKADREKFDFFYVDIYNYSLTLKVVKDYKKFMKLHEIEEYSFWGMEHFMLSCKYEDILWVYVPENWVGMCKDLYTELQSSGYIKRYKPLNENKVTKILYEFKEILNSDM</sequence>
<dbReference type="Proteomes" id="UP000321089">
    <property type="component" value="Unassembled WGS sequence"/>
</dbReference>
<proteinExistence type="predicted"/>
<dbReference type="Gene3D" id="3.40.50.150">
    <property type="entry name" value="Vaccinia Virus protein VP39"/>
    <property type="match status" value="1"/>
</dbReference>
<evidence type="ECO:0000313" key="3">
    <source>
        <dbReference type="EMBL" id="PPV11977.1"/>
    </source>
</evidence>
<reference evidence="2 6" key="3">
    <citation type="submission" date="2020-01" db="EMBL/GenBank/DDBJ databases">
        <title>Genome sequence of a 1,3-propanediol producer, Clostridium butyricum S3.</title>
        <authorList>
            <person name="Zhou J."/>
        </authorList>
    </citation>
    <scope>NUCLEOTIDE SEQUENCE [LARGE SCALE GENOMIC DNA]</scope>
    <source>
        <strain evidence="2 6">S3</strain>
    </source>
</reference>
<dbReference type="Proteomes" id="UP000474042">
    <property type="component" value="Unassembled WGS sequence"/>
</dbReference>
<dbReference type="AlphaFoldDB" id="A0A2S7F546"/>
<reference evidence="1 5" key="2">
    <citation type="submission" date="2019-07" db="EMBL/GenBank/DDBJ databases">
        <title>Whole genome shotgun sequence of Clostridium butyricum NBRC 3858.</title>
        <authorList>
            <person name="Hosoyama A."/>
            <person name="Uohara A."/>
            <person name="Ohji S."/>
            <person name="Ichikawa N."/>
        </authorList>
    </citation>
    <scope>NUCLEOTIDE SEQUENCE [LARGE SCALE GENOMIC DNA]</scope>
    <source>
        <strain evidence="1 5">NBRC 3858</strain>
    </source>
</reference>